<name>M0ME24_9EURY</name>
<accession>M0ME24</accession>
<reference evidence="2 3" key="1">
    <citation type="journal article" date="2014" name="PLoS Genet.">
        <title>Phylogenetically driven sequencing of extremely halophilic archaea reveals strategies for static and dynamic osmo-response.</title>
        <authorList>
            <person name="Becker E.A."/>
            <person name="Seitzer P.M."/>
            <person name="Tritt A."/>
            <person name="Larsen D."/>
            <person name="Krusor M."/>
            <person name="Yao A.I."/>
            <person name="Wu D."/>
            <person name="Madern D."/>
            <person name="Eisen J.A."/>
            <person name="Darling A.E."/>
            <person name="Facciotti M.T."/>
        </authorList>
    </citation>
    <scope>NUCLEOTIDE SEQUENCE [LARGE SCALE GENOMIC DNA]</scope>
    <source>
        <strain evidence="2 3">DSM 5350</strain>
    </source>
</reference>
<protein>
    <submittedName>
        <fullName evidence="2">Uncharacterized protein</fullName>
    </submittedName>
</protein>
<sequence>MEAQETQPKPMSDDEVSINEIQTVTVRERQSQSGRLILVSLTPAIRAAGLEAGGSFRFQPGAVDEIGMLPALGFGPDEDISSGPLTRKILEEGAGGQTLRLHIPEEALEAIPGFPEIDAIDWDDPPELTVFAGDRMLAFELAESRSVTINRDVDDGGGDGDTDESEQVDG</sequence>
<evidence type="ECO:0000313" key="3">
    <source>
        <dbReference type="Proteomes" id="UP000011669"/>
    </source>
</evidence>
<dbReference type="EMBL" id="AOMD01000029">
    <property type="protein sequence ID" value="EMA43568.1"/>
    <property type="molecule type" value="Genomic_DNA"/>
</dbReference>
<proteinExistence type="predicted"/>
<keyword evidence="3" id="KW-1185">Reference proteome</keyword>
<feature type="compositionally biased region" description="Acidic residues" evidence="1">
    <location>
        <begin position="155"/>
        <end position="170"/>
    </location>
</feature>
<evidence type="ECO:0000256" key="1">
    <source>
        <dbReference type="SAM" id="MobiDB-lite"/>
    </source>
</evidence>
<gene>
    <name evidence="2" type="ORF">C449_13452</name>
</gene>
<organism evidence="2 3">
    <name type="scientific">Halococcus saccharolyticus DSM 5350</name>
    <dbReference type="NCBI Taxonomy" id="1227455"/>
    <lineage>
        <taxon>Archaea</taxon>
        <taxon>Methanobacteriati</taxon>
        <taxon>Methanobacteriota</taxon>
        <taxon>Stenosarchaea group</taxon>
        <taxon>Halobacteria</taxon>
        <taxon>Halobacteriales</taxon>
        <taxon>Halococcaceae</taxon>
        <taxon>Halococcus</taxon>
    </lineage>
</organism>
<dbReference type="Proteomes" id="UP000011669">
    <property type="component" value="Unassembled WGS sequence"/>
</dbReference>
<dbReference type="PATRIC" id="fig|1227455.4.peg.2745"/>
<feature type="region of interest" description="Disordered" evidence="1">
    <location>
        <begin position="148"/>
        <end position="170"/>
    </location>
</feature>
<dbReference type="AlphaFoldDB" id="M0ME24"/>
<dbReference type="InParanoid" id="M0ME24"/>
<evidence type="ECO:0000313" key="2">
    <source>
        <dbReference type="EMBL" id="EMA43568.1"/>
    </source>
</evidence>
<dbReference type="STRING" id="1227455.C449_13452"/>
<comment type="caution">
    <text evidence="2">The sequence shown here is derived from an EMBL/GenBank/DDBJ whole genome shotgun (WGS) entry which is preliminary data.</text>
</comment>